<dbReference type="Proteomes" id="UP000193884">
    <property type="component" value="Unassembled WGS sequence"/>
</dbReference>
<organism evidence="2 3">
    <name type="scientific">Bradyrhizobium canariense</name>
    <dbReference type="NCBI Taxonomy" id="255045"/>
    <lineage>
        <taxon>Bacteria</taxon>
        <taxon>Pseudomonadati</taxon>
        <taxon>Pseudomonadota</taxon>
        <taxon>Alphaproteobacteria</taxon>
        <taxon>Hyphomicrobiales</taxon>
        <taxon>Nitrobacteraceae</taxon>
        <taxon>Bradyrhizobium</taxon>
    </lineage>
</organism>
<accession>A0ABX3WSQ4</accession>
<evidence type="ECO:0000313" key="3">
    <source>
        <dbReference type="Proteomes" id="UP000193884"/>
    </source>
</evidence>
<gene>
    <name evidence="2" type="ORF">BST63_39840</name>
</gene>
<dbReference type="RefSeq" id="WP_085385915.1">
    <property type="nucleotide sequence ID" value="NZ_NAFJ01000159.1"/>
</dbReference>
<keyword evidence="3" id="KW-1185">Reference proteome</keyword>
<proteinExistence type="predicted"/>
<protein>
    <recommendedName>
        <fullName evidence="4">Formate dehydrogenase</fullName>
    </recommendedName>
</protein>
<evidence type="ECO:0008006" key="4">
    <source>
        <dbReference type="Google" id="ProtNLM"/>
    </source>
</evidence>
<name>A0ABX3WSQ4_9BRAD</name>
<evidence type="ECO:0000313" key="2">
    <source>
        <dbReference type="EMBL" id="OSJ20684.1"/>
    </source>
</evidence>
<sequence>MKSVLLAKVDRRDVFRAAAAGAAIAAGGTIADPAGAARPTGSADKRRARYQGNTPEVQNYYRVNRYPAWQEK</sequence>
<comment type="caution">
    <text evidence="2">The sequence shown here is derived from an EMBL/GenBank/DDBJ whole genome shotgun (WGS) entry which is preliminary data.</text>
</comment>
<dbReference type="EMBL" id="NAFK01000178">
    <property type="protein sequence ID" value="OSJ20684.1"/>
    <property type="molecule type" value="Genomic_DNA"/>
</dbReference>
<feature type="region of interest" description="Disordered" evidence="1">
    <location>
        <begin position="31"/>
        <end position="54"/>
    </location>
</feature>
<dbReference type="PROSITE" id="PS51318">
    <property type="entry name" value="TAT"/>
    <property type="match status" value="1"/>
</dbReference>
<dbReference type="InterPro" id="IPR006311">
    <property type="entry name" value="TAT_signal"/>
</dbReference>
<reference evidence="2 3" key="1">
    <citation type="submission" date="2017-03" db="EMBL/GenBank/DDBJ databases">
        <title>Whole genome sequences of fourteen strains of Bradyrhizobium canariense and one strain of Bradyrhizobium japonicum isolated from Lupinus (Papilionoideae: Genisteae) species in Algeria.</title>
        <authorList>
            <person name="Crovadore J."/>
            <person name="Chekireb D."/>
            <person name="Brachmann A."/>
            <person name="Chablais R."/>
            <person name="Cochard B."/>
            <person name="Lefort F."/>
        </authorList>
    </citation>
    <scope>NUCLEOTIDE SEQUENCE [LARGE SCALE GENOMIC DNA]</scope>
    <source>
        <strain evidence="2 3">UBMAN05</strain>
    </source>
</reference>
<evidence type="ECO:0000256" key="1">
    <source>
        <dbReference type="SAM" id="MobiDB-lite"/>
    </source>
</evidence>